<dbReference type="Gene3D" id="3.40.50.12780">
    <property type="entry name" value="N-terminal domain of ligase-like"/>
    <property type="match status" value="1"/>
</dbReference>
<protein>
    <submittedName>
        <fullName evidence="1">Capsular polysaccharide biosynthesis protein</fullName>
    </submittedName>
</protein>
<dbReference type="OrthoDB" id="580775at2"/>
<reference evidence="1 2" key="1">
    <citation type="journal article" date="2013" name="Mar. Genomics">
        <title>Expression of sulfatases in Rhodopirellula baltica and the diversity of sulfatases in the genus Rhodopirellula.</title>
        <authorList>
            <person name="Wegner C.E."/>
            <person name="Richter-Heitmann T."/>
            <person name="Klindworth A."/>
            <person name="Klockow C."/>
            <person name="Richter M."/>
            <person name="Achstetter T."/>
            <person name="Glockner F.O."/>
            <person name="Harder J."/>
        </authorList>
    </citation>
    <scope>NUCLEOTIDE SEQUENCE [LARGE SCALE GENOMIC DNA]</scope>
    <source>
        <strain evidence="1 2">SM1</strain>
    </source>
</reference>
<evidence type="ECO:0000313" key="2">
    <source>
        <dbReference type="Proteomes" id="UP000011991"/>
    </source>
</evidence>
<gene>
    <name evidence="1" type="ORF">RMSM_05410</name>
</gene>
<dbReference type="RefSeq" id="WP_008703075.1">
    <property type="nucleotide sequence ID" value="NZ_ANOG01000770.1"/>
</dbReference>
<accession>M5REW9</accession>
<dbReference type="PATRIC" id="fig|1265738.3.peg.5417"/>
<keyword evidence="2" id="KW-1185">Reference proteome</keyword>
<proteinExistence type="predicted"/>
<dbReference type="PANTHER" id="PTHR36932:SF1">
    <property type="entry name" value="CAPSULAR POLYSACCHARIDE BIOSYNTHESIS PROTEIN"/>
    <property type="match status" value="1"/>
</dbReference>
<dbReference type="InterPro" id="IPR053158">
    <property type="entry name" value="CapK_Type1_Caps_Biosynth"/>
</dbReference>
<dbReference type="EMBL" id="ANOG01000770">
    <property type="protein sequence ID" value="EMI17641.1"/>
    <property type="molecule type" value="Genomic_DNA"/>
</dbReference>
<dbReference type="AlphaFoldDB" id="M5REW9"/>
<dbReference type="Proteomes" id="UP000011991">
    <property type="component" value="Unassembled WGS sequence"/>
</dbReference>
<comment type="caution">
    <text evidence="1">The sequence shown here is derived from an EMBL/GenBank/DDBJ whole genome shotgun (WGS) entry which is preliminary data.</text>
</comment>
<dbReference type="SUPFAM" id="SSF56801">
    <property type="entry name" value="Acetyl-CoA synthetase-like"/>
    <property type="match status" value="1"/>
</dbReference>
<name>M5REW9_9BACT</name>
<dbReference type="InterPro" id="IPR042099">
    <property type="entry name" value="ANL_N_sf"/>
</dbReference>
<dbReference type="PANTHER" id="PTHR36932">
    <property type="entry name" value="CAPSULAR POLYSACCHARIDE BIOSYNTHESIS PROTEIN"/>
    <property type="match status" value="1"/>
</dbReference>
<evidence type="ECO:0000313" key="1">
    <source>
        <dbReference type="EMBL" id="EMI17641.1"/>
    </source>
</evidence>
<organism evidence="1 2">
    <name type="scientific">Rhodopirellula maiorica SM1</name>
    <dbReference type="NCBI Taxonomy" id="1265738"/>
    <lineage>
        <taxon>Bacteria</taxon>
        <taxon>Pseudomonadati</taxon>
        <taxon>Planctomycetota</taxon>
        <taxon>Planctomycetia</taxon>
        <taxon>Pirellulales</taxon>
        <taxon>Pirellulaceae</taxon>
        <taxon>Novipirellula</taxon>
    </lineage>
</organism>
<sequence length="471" mass="53691">MGKLDQFYARLPVAGQNVAVSTYGLYWNWVRFGPGYKKFVQQYQARDRFNADEWQQWQQTRLKSFLPSVLEIPYYRNHYSESAKAAARAGQLSDLPLLEKQPLRNDVLQFLRPGKRPLRRMVSRTSGSTGTPIDNHWLWQEVREARAVREVRSAGWAGVSFAEPRATFSGRFVEPNTHSSGPFHRYNRVEQQVYFSAFHLRPDTAHQYVDALRQHQTRWLTGYAVSFYLLAEMILEQKLDVPKSLQAIVTTSEKVTDEMRDVMQRAFGCRVYEEYSTVENCLFASECEAGSLHVSPDVSVVEIIRPDGTLCDPEETGEVVTTCLMRNYQPFVRYRVGDIAAWSSQPCACGRSMPVLKEVVGRLEDVLIGPDGRRMVRFHGVFVDQPNVREGQVIQETLTRIRVKVVPTEAFDAADVADIQSRVRQRMGDVEVAVEQVTEIPRTKAGKFKAVINLTSHDKSINTGANEHVAH</sequence>